<name>A0A6G5QEC7_9BACT</name>
<protein>
    <submittedName>
        <fullName evidence="2">Putative membrane protein</fullName>
    </submittedName>
</protein>
<evidence type="ECO:0000256" key="1">
    <source>
        <dbReference type="SAM" id="Phobius"/>
    </source>
</evidence>
<proteinExistence type="predicted"/>
<reference evidence="2 3" key="1">
    <citation type="submission" date="2016-07" db="EMBL/GenBank/DDBJ databases">
        <title>Comparative genomics of the Campylobacter concisus group.</title>
        <authorList>
            <person name="Miller W.G."/>
            <person name="Yee E."/>
            <person name="Chapman M.H."/>
            <person name="Huynh S."/>
            <person name="Bono J.L."/>
            <person name="On S.L.W."/>
            <person name="StLeger J."/>
            <person name="Foster G."/>
            <person name="Parker C.T."/>
        </authorList>
    </citation>
    <scope>NUCLEOTIDE SEQUENCE [LARGE SCALE GENOMIC DNA]</scope>
    <source>
        <strain evidence="2 3">CCUG 21559</strain>
    </source>
</reference>
<keyword evidence="1" id="KW-0472">Membrane</keyword>
<evidence type="ECO:0000313" key="2">
    <source>
        <dbReference type="EMBL" id="QCD44018.1"/>
    </source>
</evidence>
<dbReference type="AlphaFoldDB" id="A0A6G5QEC7"/>
<keyword evidence="1" id="KW-0812">Transmembrane</keyword>
<accession>A0A6G5QEC7</accession>
<keyword evidence="3" id="KW-1185">Reference proteome</keyword>
<feature type="transmembrane region" description="Helical" evidence="1">
    <location>
        <begin position="55"/>
        <end position="75"/>
    </location>
</feature>
<sequence length="116" mass="13457">MYAVFWCVHVLSLGCKFYICLYRHNQSKIYTKLMLLCYNTPKLDEAKERLGLLKFYLGFFITAFIALVSWIALHYRNFDDAVIFYGACTVAIILLIAIIIGTKHAKKILKEIRGLK</sequence>
<gene>
    <name evidence="2" type="ORF">CMUC_0200</name>
</gene>
<feature type="transmembrane region" description="Helical" evidence="1">
    <location>
        <begin position="81"/>
        <end position="100"/>
    </location>
</feature>
<organism evidence="2 3">
    <name type="scientific">Campylobacter mucosalis CCUG 21559</name>
    <dbReference type="NCBI Taxonomy" id="1032067"/>
    <lineage>
        <taxon>Bacteria</taxon>
        <taxon>Pseudomonadati</taxon>
        <taxon>Campylobacterota</taxon>
        <taxon>Epsilonproteobacteria</taxon>
        <taxon>Campylobacterales</taxon>
        <taxon>Campylobacteraceae</taxon>
        <taxon>Campylobacter</taxon>
    </lineage>
</organism>
<dbReference type="Proteomes" id="UP000503264">
    <property type="component" value="Chromosome"/>
</dbReference>
<dbReference type="EMBL" id="CP012542">
    <property type="protein sequence ID" value="QCD44018.1"/>
    <property type="molecule type" value="Genomic_DNA"/>
</dbReference>
<evidence type="ECO:0000313" key="3">
    <source>
        <dbReference type="Proteomes" id="UP000503264"/>
    </source>
</evidence>
<keyword evidence="1" id="KW-1133">Transmembrane helix</keyword>